<dbReference type="Gene3D" id="3.40.50.10140">
    <property type="entry name" value="Toll/interleukin-1 receptor homology (TIR) domain"/>
    <property type="match status" value="1"/>
</dbReference>
<dbReference type="Gene3D" id="3.40.50.1220">
    <property type="entry name" value="TPP-binding domain"/>
    <property type="match status" value="1"/>
</dbReference>
<dbReference type="Proteomes" id="UP000075260">
    <property type="component" value="Unassembled WGS sequence"/>
</dbReference>
<reference evidence="3 4" key="1">
    <citation type="submission" date="2014-02" db="EMBL/GenBank/DDBJ databases">
        <title>The small core and large imbalanced accessory genome model reveals a collaborative survival strategy of Sorangium cellulosum strains in nature.</title>
        <authorList>
            <person name="Han K."/>
            <person name="Peng R."/>
            <person name="Blom J."/>
            <person name="Li Y.-Z."/>
        </authorList>
    </citation>
    <scope>NUCLEOTIDE SEQUENCE [LARGE SCALE GENOMIC DNA]</scope>
    <source>
        <strain evidence="3 4">So0008-312</strain>
    </source>
</reference>
<feature type="compositionally biased region" description="Low complexity" evidence="1">
    <location>
        <begin position="288"/>
        <end position="299"/>
    </location>
</feature>
<dbReference type="SMART" id="SM00255">
    <property type="entry name" value="TIR"/>
    <property type="match status" value="1"/>
</dbReference>
<evidence type="ECO:0000313" key="3">
    <source>
        <dbReference type="EMBL" id="KYF62656.1"/>
    </source>
</evidence>
<protein>
    <recommendedName>
        <fullName evidence="2">TIR domain-containing protein</fullName>
    </recommendedName>
</protein>
<dbReference type="Pfam" id="PF13676">
    <property type="entry name" value="TIR_2"/>
    <property type="match status" value="1"/>
</dbReference>
<dbReference type="AlphaFoldDB" id="A0A150Q4G8"/>
<sequence>MSTLMDNANTTSAEVDAAVIEELREAFESGELVLFVGGGISAAAGLPTWRQLVDLLVERVREQVGDDVVTAEVASLARSQRYSEALAAAEHALGAAEFNAFVEDALDDEGLDPPRIALAIAALRGKLRAVLTTNLNHLLERAFGRECGWETMWRVTDDVAWRRRFILKLHGTLKEPGSWVFARERFLASIAAPDVRRSLTAVLSNCPVLFIGFGRADGNFDEMLSDIHALSGSSPPPRFVIVPSASLTPYRRTMLVDLGFLLLPYETPDGSHDRVLEILERMSEPRARAATASRPSRSILPPPIPDLELPPSSSPLGFPAYELPPDSAGHDDTVTMPGALGAPRRDRASEPPTSPIEVFFSYSESNRELRDKLETHLAILKRKGVIRGWHDGEIGAGEERDRALADHLEAAKVVLLLISADFLASDFCYDVEMQKAIERHERGEARVIPVILDACDWEGAPFGRLASLPRGGRPVTSWVNQSEAFTDIAKGIRKQVEQLTQNPP</sequence>
<dbReference type="RefSeq" id="WP_061612550.1">
    <property type="nucleotide sequence ID" value="NZ_CP162579.1"/>
</dbReference>
<gene>
    <name evidence="3" type="ORF">BE15_22190</name>
</gene>
<feature type="compositionally biased region" description="Low complexity" evidence="1">
    <location>
        <begin position="306"/>
        <end position="316"/>
    </location>
</feature>
<dbReference type="InterPro" id="IPR000157">
    <property type="entry name" value="TIR_dom"/>
</dbReference>
<evidence type="ECO:0000259" key="2">
    <source>
        <dbReference type="PROSITE" id="PS50104"/>
    </source>
</evidence>
<comment type="caution">
    <text evidence="3">The sequence shown here is derived from an EMBL/GenBank/DDBJ whole genome shotgun (WGS) entry which is preliminary data.</text>
</comment>
<proteinExistence type="predicted"/>
<dbReference type="EMBL" id="JEMA01001079">
    <property type="protein sequence ID" value="KYF62656.1"/>
    <property type="molecule type" value="Genomic_DNA"/>
</dbReference>
<dbReference type="Pfam" id="PF13289">
    <property type="entry name" value="SIR2_2"/>
    <property type="match status" value="1"/>
</dbReference>
<dbReference type="InterPro" id="IPR029035">
    <property type="entry name" value="DHS-like_NAD/FAD-binding_dom"/>
</dbReference>
<name>A0A150Q4G8_SORCE</name>
<dbReference type="SUPFAM" id="SSF52467">
    <property type="entry name" value="DHS-like NAD/FAD-binding domain"/>
    <property type="match status" value="1"/>
</dbReference>
<evidence type="ECO:0000256" key="1">
    <source>
        <dbReference type="SAM" id="MobiDB-lite"/>
    </source>
</evidence>
<evidence type="ECO:0000313" key="4">
    <source>
        <dbReference type="Proteomes" id="UP000075260"/>
    </source>
</evidence>
<dbReference type="GO" id="GO:0007165">
    <property type="term" value="P:signal transduction"/>
    <property type="evidence" value="ECO:0007669"/>
    <property type="project" value="InterPro"/>
</dbReference>
<dbReference type="InterPro" id="IPR035897">
    <property type="entry name" value="Toll_tir_struct_dom_sf"/>
</dbReference>
<feature type="region of interest" description="Disordered" evidence="1">
    <location>
        <begin position="286"/>
        <end position="355"/>
    </location>
</feature>
<organism evidence="3 4">
    <name type="scientific">Sorangium cellulosum</name>
    <name type="common">Polyangium cellulosum</name>
    <dbReference type="NCBI Taxonomy" id="56"/>
    <lineage>
        <taxon>Bacteria</taxon>
        <taxon>Pseudomonadati</taxon>
        <taxon>Myxococcota</taxon>
        <taxon>Polyangia</taxon>
        <taxon>Polyangiales</taxon>
        <taxon>Polyangiaceae</taxon>
        <taxon>Sorangium</taxon>
    </lineage>
</organism>
<accession>A0A150Q4G8</accession>
<dbReference type="SUPFAM" id="SSF52200">
    <property type="entry name" value="Toll/Interleukin receptor TIR domain"/>
    <property type="match status" value="1"/>
</dbReference>
<feature type="domain" description="TIR" evidence="2">
    <location>
        <begin position="354"/>
        <end position="496"/>
    </location>
</feature>
<dbReference type="PROSITE" id="PS50104">
    <property type="entry name" value="TIR"/>
    <property type="match status" value="1"/>
</dbReference>